<dbReference type="EMBL" id="QUSY01000277">
    <property type="protein sequence ID" value="RHY30758.1"/>
    <property type="molecule type" value="Genomic_DNA"/>
</dbReference>
<keyword evidence="3 7" id="KW-0645">Protease</keyword>
<comment type="similarity">
    <text evidence="1 7">Belongs to the peptidase S10 family.</text>
</comment>
<evidence type="ECO:0000256" key="4">
    <source>
        <dbReference type="ARBA" id="ARBA00022729"/>
    </source>
</evidence>
<dbReference type="VEuPathDB" id="FungiDB:H310_06273"/>
<dbReference type="AlphaFoldDB" id="A0A418AYP2"/>
<dbReference type="PROSITE" id="PS00560">
    <property type="entry name" value="CARBOXYPEPT_SER_HIS"/>
    <property type="match status" value="1"/>
</dbReference>
<dbReference type="InterPro" id="IPR033124">
    <property type="entry name" value="Ser_caboxypep_his_AS"/>
</dbReference>
<evidence type="ECO:0000256" key="7">
    <source>
        <dbReference type="RuleBase" id="RU361156"/>
    </source>
</evidence>
<gene>
    <name evidence="8" type="ORF">DYB32_004050</name>
</gene>
<dbReference type="Pfam" id="PF00450">
    <property type="entry name" value="Peptidase_S10"/>
    <property type="match status" value="1"/>
</dbReference>
<accession>A0A418AYP2</accession>
<dbReference type="EC" id="3.4.16.-" evidence="7"/>
<reference evidence="8 9" key="1">
    <citation type="submission" date="2018-08" db="EMBL/GenBank/DDBJ databases">
        <title>Aphanomyces genome sequencing and annotation.</title>
        <authorList>
            <person name="Minardi D."/>
            <person name="Oidtmann B."/>
            <person name="Van Der Giezen M."/>
            <person name="Studholme D.J."/>
        </authorList>
    </citation>
    <scope>NUCLEOTIDE SEQUENCE [LARGE SCALE GENOMIC DNA]</scope>
    <source>
        <strain evidence="8 9">NJM0002</strain>
    </source>
</reference>
<keyword evidence="6" id="KW-0325">Glycoprotein</keyword>
<dbReference type="PROSITE" id="PS00131">
    <property type="entry name" value="CARBOXYPEPT_SER_SER"/>
    <property type="match status" value="1"/>
</dbReference>
<name>A0A418AYP2_9STRA</name>
<dbReference type="PRINTS" id="PR00724">
    <property type="entry name" value="CRBOXYPTASEC"/>
</dbReference>
<evidence type="ECO:0000256" key="2">
    <source>
        <dbReference type="ARBA" id="ARBA00022645"/>
    </source>
</evidence>
<keyword evidence="2 7" id="KW-0121">Carboxypeptidase</keyword>
<evidence type="ECO:0000256" key="5">
    <source>
        <dbReference type="ARBA" id="ARBA00022801"/>
    </source>
</evidence>
<protein>
    <recommendedName>
        <fullName evidence="7">Carboxypeptidase</fullName>
        <ecNumber evidence="7">3.4.16.-</ecNumber>
    </recommendedName>
</protein>
<dbReference type="Proteomes" id="UP000285060">
    <property type="component" value="Unassembled WGS sequence"/>
</dbReference>
<dbReference type="SUPFAM" id="SSF53474">
    <property type="entry name" value="alpha/beta-Hydrolases"/>
    <property type="match status" value="1"/>
</dbReference>
<dbReference type="PANTHER" id="PTHR11802">
    <property type="entry name" value="SERINE PROTEASE FAMILY S10 SERINE CARBOXYPEPTIDASE"/>
    <property type="match status" value="1"/>
</dbReference>
<proteinExistence type="inferred from homology"/>
<dbReference type="PANTHER" id="PTHR11802:SF113">
    <property type="entry name" value="SERINE CARBOXYPEPTIDASE CTSA-4.1"/>
    <property type="match status" value="1"/>
</dbReference>
<evidence type="ECO:0000313" key="9">
    <source>
        <dbReference type="Proteomes" id="UP000285060"/>
    </source>
</evidence>
<keyword evidence="9" id="KW-1185">Reference proteome</keyword>
<evidence type="ECO:0000256" key="6">
    <source>
        <dbReference type="ARBA" id="ARBA00023180"/>
    </source>
</evidence>
<dbReference type="InterPro" id="IPR029058">
    <property type="entry name" value="AB_hydrolase_fold"/>
</dbReference>
<dbReference type="InterPro" id="IPR018202">
    <property type="entry name" value="Ser_caboxypep_ser_AS"/>
</dbReference>
<dbReference type="GO" id="GO:0004185">
    <property type="term" value="F:serine-type carboxypeptidase activity"/>
    <property type="evidence" value="ECO:0007669"/>
    <property type="project" value="UniProtKB-UniRule"/>
</dbReference>
<keyword evidence="4" id="KW-0732">Signal</keyword>
<dbReference type="GO" id="GO:0006508">
    <property type="term" value="P:proteolysis"/>
    <property type="evidence" value="ECO:0007669"/>
    <property type="project" value="UniProtKB-KW"/>
</dbReference>
<comment type="caution">
    <text evidence="8">The sequence shown here is derived from an EMBL/GenBank/DDBJ whole genome shotgun (WGS) entry which is preliminary data.</text>
</comment>
<dbReference type="Gene3D" id="3.40.50.1820">
    <property type="entry name" value="alpha/beta hydrolase"/>
    <property type="match status" value="1"/>
</dbReference>
<sequence length="495" mass="54456">MYGTIQDESKPLKDAAARHGSRVGFPTFWRGKWAVLTAAALVVLGLSQTSTRAPLASTRFCDLTAQSSGYIKLPNKQDGHYFYWFFESRSNPDTDPLVLWLTGGPGGSSLLALLTENGPCTIADDDITTIGNPYSWTTRANVIWVDQPIGTGFSYGTADDADHNSTQVGENMYFFLQRWLKQHPKFANHRFFLTGESYAGHYVPAVATALLKTAPSPGDVHIQLEGVAIGNGLTSPLIQVDMQHQIDMIRDNSYGKVLLNGSDYTTYQNSVSTIVHLIEECYAHNDTACTDATVLWLPTIVQPLLTISKVNQYDLRESLGDGHDNPAAAKQPTGGLLSKESLKTIGNPHAHAFLNNPDVQAYLNIPHYMPWTEISQDVFGRFSVDFFQNRDGDVAYLLEHKIRVLIYAGDADLVCNWKGNLAWTTALSWSGAKAFNAAKEEPFVVRGVAKGTLQAAGNFAFLRVFDAGHMVPENQPEASLAMLNRFLANAPLHRD</sequence>
<keyword evidence="5 7" id="KW-0378">Hydrolase</keyword>
<dbReference type="InterPro" id="IPR001563">
    <property type="entry name" value="Peptidase_S10"/>
</dbReference>
<evidence type="ECO:0000313" key="8">
    <source>
        <dbReference type="EMBL" id="RHY30758.1"/>
    </source>
</evidence>
<evidence type="ECO:0000256" key="3">
    <source>
        <dbReference type="ARBA" id="ARBA00022670"/>
    </source>
</evidence>
<organism evidence="8 9">
    <name type="scientific">Aphanomyces invadans</name>
    <dbReference type="NCBI Taxonomy" id="157072"/>
    <lineage>
        <taxon>Eukaryota</taxon>
        <taxon>Sar</taxon>
        <taxon>Stramenopiles</taxon>
        <taxon>Oomycota</taxon>
        <taxon>Saprolegniomycetes</taxon>
        <taxon>Saprolegniales</taxon>
        <taxon>Verrucalvaceae</taxon>
        <taxon>Aphanomyces</taxon>
    </lineage>
</organism>
<dbReference type="Gene3D" id="1.10.287.410">
    <property type="match status" value="1"/>
</dbReference>
<evidence type="ECO:0000256" key="1">
    <source>
        <dbReference type="ARBA" id="ARBA00009431"/>
    </source>
</evidence>